<dbReference type="EMBL" id="JBBPBN010000003">
    <property type="protein sequence ID" value="KAK9043393.1"/>
    <property type="molecule type" value="Genomic_DNA"/>
</dbReference>
<gene>
    <name evidence="1" type="ORF">V6N11_071738</name>
</gene>
<evidence type="ECO:0000313" key="1">
    <source>
        <dbReference type="EMBL" id="KAK9043393.1"/>
    </source>
</evidence>
<comment type="caution">
    <text evidence="1">The sequence shown here is derived from an EMBL/GenBank/DDBJ whole genome shotgun (WGS) entry which is preliminary data.</text>
</comment>
<keyword evidence="2" id="KW-1185">Reference proteome</keyword>
<organism evidence="1 2">
    <name type="scientific">Hibiscus sabdariffa</name>
    <name type="common">roselle</name>
    <dbReference type="NCBI Taxonomy" id="183260"/>
    <lineage>
        <taxon>Eukaryota</taxon>
        <taxon>Viridiplantae</taxon>
        <taxon>Streptophyta</taxon>
        <taxon>Embryophyta</taxon>
        <taxon>Tracheophyta</taxon>
        <taxon>Spermatophyta</taxon>
        <taxon>Magnoliopsida</taxon>
        <taxon>eudicotyledons</taxon>
        <taxon>Gunneridae</taxon>
        <taxon>Pentapetalae</taxon>
        <taxon>rosids</taxon>
        <taxon>malvids</taxon>
        <taxon>Malvales</taxon>
        <taxon>Malvaceae</taxon>
        <taxon>Malvoideae</taxon>
        <taxon>Hibiscus</taxon>
    </lineage>
</organism>
<sequence>MQNLNKSMEARLVKMDERMINWGGSTCFMDNMPKGTKIPRQEASEKCEENPSMPRQHARAGVMWAGVATSSNATQHPRMVRKFSRQAPGIKETTCLGSKHTFCLGIEEIVCHGNEELTCPSITEATCLGSLKAARPGSRQAACPGSTEATCLGSEELVCARNTEATCPGSKEPVCPGNEELICPSSTEKFYPGSTYETCPDNTESICPDIKLTFCFSGEQNDYFNGNCLSDKITDCLENEAQSMVIPPTIYGAPKSLLMEMFKKSEDNDTWKLDDFKNDVHSIDFQRIFAEDCHNNWLEQQLPQQRRLHQTMMEVKANEVIKWLDVITIFPNPIFMPLGKITRWSIYMNFKGKRNKNISTVAAQREVAEIPLAQVFLGRIVTRWRV</sequence>
<name>A0ABR2U0Y7_9ROSI</name>
<reference evidence="1 2" key="1">
    <citation type="journal article" date="2024" name="G3 (Bethesda)">
        <title>Genome assembly of Hibiscus sabdariffa L. provides insights into metabolisms of medicinal natural products.</title>
        <authorList>
            <person name="Kim T."/>
        </authorList>
    </citation>
    <scope>NUCLEOTIDE SEQUENCE [LARGE SCALE GENOMIC DNA]</scope>
    <source>
        <strain evidence="1">TK-2024</strain>
        <tissue evidence="1">Old leaves</tissue>
    </source>
</reference>
<proteinExistence type="predicted"/>
<accession>A0ABR2U0Y7</accession>
<dbReference type="Proteomes" id="UP001396334">
    <property type="component" value="Unassembled WGS sequence"/>
</dbReference>
<protein>
    <submittedName>
        <fullName evidence="1">Uncharacterized protein</fullName>
    </submittedName>
</protein>
<evidence type="ECO:0000313" key="2">
    <source>
        <dbReference type="Proteomes" id="UP001396334"/>
    </source>
</evidence>